<comment type="pathway">
    <text evidence="1 6">Pyrimidine metabolism; UMP biosynthesis via de novo pathway; UMP from orotate: step 1/2.</text>
</comment>
<feature type="binding site" evidence="6">
    <location>
        <position position="89"/>
    </location>
    <ligand>
        <name>5-phospho-alpha-D-ribose 1-diphosphate</name>
        <dbReference type="ChEBI" id="CHEBI:58017"/>
        <note>ligand shared between dimeric partners</note>
    </ligand>
</feature>
<evidence type="ECO:0000313" key="8">
    <source>
        <dbReference type="Proteomes" id="UP000603200"/>
    </source>
</evidence>
<organism evidence="7 8">
    <name type="scientific">Winogradskya humida</name>
    <dbReference type="NCBI Taxonomy" id="113566"/>
    <lineage>
        <taxon>Bacteria</taxon>
        <taxon>Bacillati</taxon>
        <taxon>Actinomycetota</taxon>
        <taxon>Actinomycetes</taxon>
        <taxon>Micromonosporales</taxon>
        <taxon>Micromonosporaceae</taxon>
        <taxon>Winogradskya</taxon>
    </lineage>
</organism>
<dbReference type="InterPro" id="IPR000836">
    <property type="entry name" value="PRTase_dom"/>
</dbReference>
<feature type="binding site" description="in other chain" evidence="6">
    <location>
        <position position="90"/>
    </location>
    <ligand>
        <name>5-phospho-alpha-D-ribose 1-diphosphate</name>
        <dbReference type="ChEBI" id="CHEBI:58017"/>
        <note>ligand shared between dimeric partners</note>
    </ligand>
</feature>
<feature type="binding site" evidence="6">
    <location>
        <position position="147"/>
    </location>
    <ligand>
        <name>orotate</name>
        <dbReference type="ChEBI" id="CHEBI:30839"/>
    </ligand>
</feature>
<evidence type="ECO:0000256" key="4">
    <source>
        <dbReference type="ARBA" id="ARBA00022679"/>
    </source>
</evidence>
<accession>A0ABQ3ZNV8</accession>
<dbReference type="EC" id="2.4.2.10" evidence="2 6"/>
<evidence type="ECO:0000256" key="5">
    <source>
        <dbReference type="ARBA" id="ARBA00022975"/>
    </source>
</evidence>
<keyword evidence="3 6" id="KW-0328">Glycosyltransferase</keyword>
<comment type="function">
    <text evidence="6">Catalyzes the transfer of a ribosyl phosphate group from 5-phosphoribose 1-diphosphate to orotate, leading to the formation of orotidine monophosphate (OMP).</text>
</comment>
<evidence type="ECO:0000256" key="6">
    <source>
        <dbReference type="HAMAP-Rule" id="MF_01208"/>
    </source>
</evidence>
<reference evidence="7 8" key="1">
    <citation type="submission" date="2021-01" db="EMBL/GenBank/DDBJ databases">
        <title>Whole genome shotgun sequence of Actinoplanes humidus NBRC 14915.</title>
        <authorList>
            <person name="Komaki H."/>
            <person name="Tamura T."/>
        </authorList>
    </citation>
    <scope>NUCLEOTIDE SEQUENCE [LARGE SCALE GENOMIC DNA]</scope>
    <source>
        <strain evidence="7 8">NBRC 14915</strain>
    </source>
</reference>
<comment type="cofactor">
    <cofactor evidence="6">
        <name>Mg(2+)</name>
        <dbReference type="ChEBI" id="CHEBI:18420"/>
    </cofactor>
</comment>
<dbReference type="HAMAP" id="MF_01208">
    <property type="entry name" value="PyrE"/>
    <property type="match status" value="1"/>
</dbReference>
<dbReference type="SUPFAM" id="SSF53271">
    <property type="entry name" value="PRTase-like"/>
    <property type="match status" value="1"/>
</dbReference>
<evidence type="ECO:0000256" key="1">
    <source>
        <dbReference type="ARBA" id="ARBA00004889"/>
    </source>
</evidence>
<comment type="caution">
    <text evidence="7">The sequence shown here is derived from an EMBL/GenBank/DDBJ whole genome shotgun (WGS) entry which is preliminary data.</text>
</comment>
<dbReference type="RefSeq" id="WP_203837440.1">
    <property type="nucleotide sequence ID" value="NZ_BAAATV010000007.1"/>
</dbReference>
<keyword evidence="4 6" id="KW-0808">Transferase</keyword>
<name>A0ABQ3ZNV8_9ACTN</name>
<proteinExistence type="inferred from homology"/>
<comment type="subunit">
    <text evidence="6">Homodimer.</text>
</comment>
<evidence type="ECO:0000313" key="7">
    <source>
        <dbReference type="EMBL" id="GIE20270.1"/>
    </source>
</evidence>
<keyword evidence="8" id="KW-1185">Reference proteome</keyword>
<feature type="binding site" description="in other chain" evidence="6">
    <location>
        <begin position="115"/>
        <end position="123"/>
    </location>
    <ligand>
        <name>5-phospho-alpha-D-ribose 1-diphosphate</name>
        <dbReference type="ChEBI" id="CHEBI:58017"/>
        <note>ligand shared between dimeric partners</note>
    </ligand>
</feature>
<protein>
    <recommendedName>
        <fullName evidence="2 6">Orotate phosphoribosyltransferase</fullName>
        <shortName evidence="6">OPRT</shortName>
        <shortName evidence="6">OPRTase</shortName>
        <ecNumber evidence="2 6">2.4.2.10</ecNumber>
    </recommendedName>
</protein>
<dbReference type="EMBL" id="BOMN01000040">
    <property type="protein sequence ID" value="GIE20270.1"/>
    <property type="molecule type" value="Genomic_DNA"/>
</dbReference>
<dbReference type="Proteomes" id="UP000603200">
    <property type="component" value="Unassembled WGS sequence"/>
</dbReference>
<evidence type="ECO:0000256" key="2">
    <source>
        <dbReference type="ARBA" id="ARBA00011971"/>
    </source>
</evidence>
<dbReference type="CDD" id="cd06223">
    <property type="entry name" value="PRTases_typeI"/>
    <property type="match status" value="1"/>
</dbReference>
<dbReference type="InterPro" id="IPR029057">
    <property type="entry name" value="PRTase-like"/>
</dbReference>
<dbReference type="GO" id="GO:0016757">
    <property type="term" value="F:glycosyltransferase activity"/>
    <property type="evidence" value="ECO:0007669"/>
    <property type="project" value="UniProtKB-KW"/>
</dbReference>
<keyword evidence="5 6" id="KW-0665">Pyrimidine biosynthesis</keyword>
<comment type="similarity">
    <text evidence="6">Belongs to the purine/pyrimidine phosphoribosyltransferase family. PyrE subfamily.</text>
</comment>
<feature type="binding site" evidence="6">
    <location>
        <position position="93"/>
    </location>
    <ligand>
        <name>5-phospho-alpha-D-ribose 1-diphosphate</name>
        <dbReference type="ChEBI" id="CHEBI:58017"/>
        <note>ligand shared between dimeric partners</note>
    </ligand>
</feature>
<dbReference type="PANTHER" id="PTHR19278:SF9">
    <property type="entry name" value="URIDINE 5'-MONOPHOSPHATE SYNTHASE"/>
    <property type="match status" value="1"/>
</dbReference>
<comment type="caution">
    <text evidence="6">Lacks conserved residue(s) required for the propagation of feature annotation.</text>
</comment>
<comment type="catalytic activity">
    <reaction evidence="6">
        <text>orotidine 5'-phosphate + diphosphate = orotate + 5-phospho-alpha-D-ribose 1-diphosphate</text>
        <dbReference type="Rhea" id="RHEA:10380"/>
        <dbReference type="ChEBI" id="CHEBI:30839"/>
        <dbReference type="ChEBI" id="CHEBI:33019"/>
        <dbReference type="ChEBI" id="CHEBI:57538"/>
        <dbReference type="ChEBI" id="CHEBI:58017"/>
        <dbReference type="EC" id="2.4.2.10"/>
    </reaction>
</comment>
<evidence type="ECO:0000256" key="3">
    <source>
        <dbReference type="ARBA" id="ARBA00022676"/>
    </source>
</evidence>
<dbReference type="PANTHER" id="PTHR19278">
    <property type="entry name" value="OROTATE PHOSPHORIBOSYLTRANSFERASE"/>
    <property type="match status" value="1"/>
</dbReference>
<gene>
    <name evidence="6 7" type="primary">pyrE</name>
    <name evidence="7" type="ORF">Ahu01nite_033720</name>
</gene>
<dbReference type="Gene3D" id="3.40.50.2020">
    <property type="match status" value="1"/>
</dbReference>
<sequence length="180" mass="18449">MLSTTALVERVVSVGTVTGRYTLPNGGTLTSYFDEYRVAADPDLLFQTGLALAALLPPDVDVVAGLELGGVPFALAVSAATGLPAALIRKTAKPYGTCLQVEGQPAPGARVAMVDDVIRSGRQILIAAAALRQAGTLPTMAVAILIRQGEAKSLLAGQGIKVNAVVDETATTPSPSPRRS</sequence>
<keyword evidence="6" id="KW-0460">Magnesium</keyword>
<dbReference type="InterPro" id="IPR023031">
    <property type="entry name" value="OPRT"/>
</dbReference>